<dbReference type="RefSeq" id="WP_381446880.1">
    <property type="nucleotide sequence ID" value="NZ_JBHSNP010000029.1"/>
</dbReference>
<feature type="domain" description="GIY-YIG" evidence="1">
    <location>
        <begin position="30"/>
        <end position="117"/>
    </location>
</feature>
<proteinExistence type="predicted"/>
<gene>
    <name evidence="2" type="ORF">ACFPTP_16065</name>
</gene>
<protein>
    <recommendedName>
        <fullName evidence="1">GIY-YIG domain-containing protein</fullName>
    </recommendedName>
</protein>
<name>A0ABW0U0C6_9BACL</name>
<dbReference type="Proteomes" id="UP001596071">
    <property type="component" value="Unassembled WGS sequence"/>
</dbReference>
<dbReference type="InterPro" id="IPR000305">
    <property type="entry name" value="GIY-YIG_endonuc"/>
</dbReference>
<evidence type="ECO:0000313" key="3">
    <source>
        <dbReference type="Proteomes" id="UP001596071"/>
    </source>
</evidence>
<dbReference type="EMBL" id="JBHSNP010000029">
    <property type="protein sequence ID" value="MFC5604751.1"/>
    <property type="molecule type" value="Genomic_DNA"/>
</dbReference>
<sequence>MEYQHMKLIHLEWTGPYTLENLTDLMDEETDYGIYQVYGKHPIYGSNVLLYIGKADLQTIGKRISQENWWNTNDSGRHLIYAGRLMGEQTPEEIDWSIEIDLAEKLLIYGHKPAYNSKNLSNILHVNLQDIHILNWGSYRDLFPEVSGLRWTSKLDDLEHEIYSL</sequence>
<evidence type="ECO:0000313" key="2">
    <source>
        <dbReference type="EMBL" id="MFC5604751.1"/>
    </source>
</evidence>
<evidence type="ECO:0000259" key="1">
    <source>
        <dbReference type="PROSITE" id="PS50164"/>
    </source>
</evidence>
<comment type="caution">
    <text evidence="2">The sequence shown here is derived from an EMBL/GenBank/DDBJ whole genome shotgun (WGS) entry which is preliminary data.</text>
</comment>
<keyword evidence="3" id="KW-1185">Reference proteome</keyword>
<organism evidence="2 3">
    <name type="scientific">Sporosarcina koreensis</name>
    <dbReference type="NCBI Taxonomy" id="334735"/>
    <lineage>
        <taxon>Bacteria</taxon>
        <taxon>Bacillati</taxon>
        <taxon>Bacillota</taxon>
        <taxon>Bacilli</taxon>
        <taxon>Bacillales</taxon>
        <taxon>Caryophanaceae</taxon>
        <taxon>Sporosarcina</taxon>
    </lineage>
</organism>
<dbReference type="PROSITE" id="PS50164">
    <property type="entry name" value="GIY_YIG"/>
    <property type="match status" value="1"/>
</dbReference>
<accession>A0ABW0U0C6</accession>
<reference evidence="3" key="1">
    <citation type="journal article" date="2019" name="Int. J. Syst. Evol. Microbiol.">
        <title>The Global Catalogue of Microorganisms (GCM) 10K type strain sequencing project: providing services to taxonomists for standard genome sequencing and annotation.</title>
        <authorList>
            <consortium name="The Broad Institute Genomics Platform"/>
            <consortium name="The Broad Institute Genome Sequencing Center for Infectious Disease"/>
            <person name="Wu L."/>
            <person name="Ma J."/>
        </authorList>
    </citation>
    <scope>NUCLEOTIDE SEQUENCE [LARGE SCALE GENOMIC DNA]</scope>
    <source>
        <strain evidence="3">KACC 11299</strain>
    </source>
</reference>